<feature type="non-terminal residue" evidence="3">
    <location>
        <position position="84"/>
    </location>
</feature>
<reference evidence="3 4" key="1">
    <citation type="journal article" date="2018" name="Proc. R. Soc. B">
        <title>A non-coding region near Follistatin controls head colour polymorphism in the Gouldian finch.</title>
        <authorList>
            <person name="Toomey M.B."/>
            <person name="Marques C.I."/>
            <person name="Andrade P."/>
            <person name="Araujo P.M."/>
            <person name="Sabatino S."/>
            <person name="Gazda M.A."/>
            <person name="Afonso S."/>
            <person name="Lopes R.J."/>
            <person name="Corbo J.C."/>
            <person name="Carneiro M."/>
        </authorList>
    </citation>
    <scope>NUCLEOTIDE SEQUENCE [LARGE SCALE GENOMIC DNA]</scope>
    <source>
        <strain evidence="3">Red01</strain>
        <tissue evidence="3">Muscle</tissue>
    </source>
</reference>
<keyword evidence="2" id="KW-1133">Transmembrane helix</keyword>
<evidence type="ECO:0000256" key="2">
    <source>
        <dbReference type="SAM" id="Phobius"/>
    </source>
</evidence>
<dbReference type="GO" id="GO:0019882">
    <property type="term" value="P:antigen processing and presentation"/>
    <property type="evidence" value="ECO:0007669"/>
    <property type="project" value="TreeGrafter"/>
</dbReference>
<dbReference type="AlphaFoldDB" id="A0A3L8SLW0"/>
<accession>A0A3L8SLW0</accession>
<dbReference type="PANTHER" id="PTHR46108">
    <property type="entry name" value="BLUE CHEESE"/>
    <property type="match status" value="1"/>
</dbReference>
<feature type="transmembrane region" description="Helical" evidence="2">
    <location>
        <begin position="37"/>
        <end position="54"/>
    </location>
</feature>
<sequence>MLLDVIRSDKLHLSSEEKEKTFLALGPDWFLMFTQSYLHFSTVVLGIKLLLCFLQNRLLLNKFKEGIVAGRWLENSSAGLNILM</sequence>
<keyword evidence="2" id="KW-0472">Membrane</keyword>
<evidence type="ECO:0000313" key="3">
    <source>
        <dbReference type="EMBL" id="RLW04122.1"/>
    </source>
</evidence>
<organism evidence="3 4">
    <name type="scientific">Chloebia gouldiae</name>
    <name type="common">Gouldian finch</name>
    <name type="synonym">Erythrura gouldiae</name>
    <dbReference type="NCBI Taxonomy" id="44316"/>
    <lineage>
        <taxon>Eukaryota</taxon>
        <taxon>Metazoa</taxon>
        <taxon>Chordata</taxon>
        <taxon>Craniata</taxon>
        <taxon>Vertebrata</taxon>
        <taxon>Euteleostomi</taxon>
        <taxon>Archelosauria</taxon>
        <taxon>Archosauria</taxon>
        <taxon>Dinosauria</taxon>
        <taxon>Saurischia</taxon>
        <taxon>Theropoda</taxon>
        <taxon>Coelurosauria</taxon>
        <taxon>Aves</taxon>
        <taxon>Neognathae</taxon>
        <taxon>Neoaves</taxon>
        <taxon>Telluraves</taxon>
        <taxon>Australaves</taxon>
        <taxon>Passeriformes</taxon>
        <taxon>Passeroidea</taxon>
        <taxon>Passeridae</taxon>
        <taxon>Chloebia</taxon>
    </lineage>
</organism>
<dbReference type="Proteomes" id="UP000276834">
    <property type="component" value="Unassembled WGS sequence"/>
</dbReference>
<dbReference type="EMBL" id="QUSF01000014">
    <property type="protein sequence ID" value="RLW04122.1"/>
    <property type="molecule type" value="Genomic_DNA"/>
</dbReference>
<evidence type="ECO:0000256" key="1">
    <source>
        <dbReference type="ARBA" id="ARBA00022574"/>
    </source>
</evidence>
<keyword evidence="4" id="KW-1185">Reference proteome</keyword>
<name>A0A3L8SLW0_CHLGU</name>
<protein>
    <submittedName>
        <fullName evidence="3">Uncharacterized protein</fullName>
    </submittedName>
</protein>
<keyword evidence="2" id="KW-0812">Transmembrane</keyword>
<comment type="caution">
    <text evidence="3">The sequence shown here is derived from an EMBL/GenBank/DDBJ whole genome shotgun (WGS) entry which is preliminary data.</text>
</comment>
<gene>
    <name evidence="3" type="ORF">DV515_00005992</name>
</gene>
<proteinExistence type="predicted"/>
<evidence type="ECO:0000313" key="4">
    <source>
        <dbReference type="Proteomes" id="UP000276834"/>
    </source>
</evidence>
<keyword evidence="1" id="KW-0853">WD repeat</keyword>
<dbReference type="InterPro" id="IPR051944">
    <property type="entry name" value="BEACH_domain_protein"/>
</dbReference>
<dbReference type="PANTHER" id="PTHR46108:SF3">
    <property type="entry name" value="WD REPEAT- AND FYVE DOMAIN-CONTAINING PROTEIN 4"/>
    <property type="match status" value="1"/>
</dbReference>